<dbReference type="GO" id="GO:0031966">
    <property type="term" value="C:mitochondrial membrane"/>
    <property type="evidence" value="ECO:0007669"/>
    <property type="project" value="UniProtKB-SubCell"/>
</dbReference>
<dbReference type="EMBL" id="LXFE01002636">
    <property type="protein sequence ID" value="OLL22918.1"/>
    <property type="molecule type" value="Genomic_DNA"/>
</dbReference>
<dbReference type="GO" id="GO:0022857">
    <property type="term" value="F:transmembrane transporter activity"/>
    <property type="evidence" value="ECO:0007669"/>
    <property type="project" value="TreeGrafter"/>
</dbReference>
<keyword evidence="13" id="KW-1185">Reference proteome</keyword>
<comment type="similarity">
    <text evidence="2 10">Belongs to the mitochondrial carrier (TC 2.A.29) family.</text>
</comment>
<evidence type="ECO:0000256" key="1">
    <source>
        <dbReference type="ARBA" id="ARBA00004225"/>
    </source>
</evidence>
<gene>
    <name evidence="12" type="ORF">NEOLI_000224</name>
</gene>
<accession>A0A1U7LJV8</accession>
<dbReference type="Gene3D" id="1.50.40.10">
    <property type="entry name" value="Mitochondrial carrier domain"/>
    <property type="match status" value="1"/>
</dbReference>
<evidence type="ECO:0000256" key="10">
    <source>
        <dbReference type="RuleBase" id="RU000488"/>
    </source>
</evidence>
<comment type="subcellular location">
    <subcellularLocation>
        <location evidence="1">Mitochondrion membrane</location>
        <topology evidence="1">Multi-pass membrane protein</topology>
    </subcellularLocation>
</comment>
<dbReference type="InterPro" id="IPR018108">
    <property type="entry name" value="MCP_transmembrane"/>
</dbReference>
<keyword evidence="3 10" id="KW-0813">Transport</keyword>
<sequence length="256" mass="28541">MEGIRGFFRGIWVPLCSITAVRTCSFSIYANTKDRYREILAPNVPPPHVSQFTNTVAATLAGLTSGAVISVISCPFEFTKLAMQIEYLLAKAKYSSAPDFPSYPEITPKGSLETAKEIVRNRGLLGLYSGFPYHLLRDAAGTGLYFTFYESFKWALTPHDGDAGTLTFALSGGLCGVFSWLLVFPIDTYKSIRQRDILTNPPGVLITRTRPLNYKSLRRMYRGVGVSVIRSCIVNAINFTVFENMKKCIDRWSSDE</sequence>
<keyword evidence="6 11" id="KW-1133">Transmembrane helix</keyword>
<dbReference type="PROSITE" id="PS50920">
    <property type="entry name" value="SOLCAR"/>
    <property type="match status" value="2"/>
</dbReference>
<dbReference type="PANTHER" id="PTHR45624">
    <property type="entry name" value="MITOCHONDRIAL BASIC AMINO ACIDS TRANSPORTER-RELATED"/>
    <property type="match status" value="1"/>
</dbReference>
<dbReference type="InterPro" id="IPR050567">
    <property type="entry name" value="Mitochondrial_Carrier"/>
</dbReference>
<protein>
    <submittedName>
        <fullName evidence="12">Putative mitochondrial carrier</fullName>
    </submittedName>
</protein>
<dbReference type="OMA" id="FTKIYAQ"/>
<keyword evidence="7" id="KW-0496">Mitochondrion</keyword>
<evidence type="ECO:0000256" key="2">
    <source>
        <dbReference type="ARBA" id="ARBA00006375"/>
    </source>
</evidence>
<feature type="transmembrane region" description="Helical" evidence="11">
    <location>
        <begin position="166"/>
        <end position="186"/>
    </location>
</feature>
<feature type="repeat" description="Solcar" evidence="9">
    <location>
        <begin position="53"/>
        <end position="155"/>
    </location>
</feature>
<reference evidence="12 13" key="1">
    <citation type="submission" date="2016-04" db="EMBL/GenBank/DDBJ databases">
        <title>Evolutionary innovation and constraint leading to complex multicellularity in the Ascomycota.</title>
        <authorList>
            <person name="Cisse O."/>
            <person name="Nguyen A."/>
            <person name="Hewitt D.A."/>
            <person name="Jedd G."/>
            <person name="Stajich J.E."/>
        </authorList>
    </citation>
    <scope>NUCLEOTIDE SEQUENCE [LARGE SCALE GENOMIC DNA]</scope>
    <source>
        <strain evidence="12 13">DAH-3</strain>
    </source>
</reference>
<evidence type="ECO:0000313" key="12">
    <source>
        <dbReference type="EMBL" id="OLL22918.1"/>
    </source>
</evidence>
<evidence type="ECO:0000256" key="5">
    <source>
        <dbReference type="ARBA" id="ARBA00022737"/>
    </source>
</evidence>
<keyword evidence="8 9" id="KW-0472">Membrane</keyword>
<evidence type="ECO:0000256" key="11">
    <source>
        <dbReference type="SAM" id="Phobius"/>
    </source>
</evidence>
<evidence type="ECO:0000313" key="13">
    <source>
        <dbReference type="Proteomes" id="UP000186594"/>
    </source>
</evidence>
<keyword evidence="4 9" id="KW-0812">Transmembrane</keyword>
<dbReference type="OrthoDB" id="2382881at2759"/>
<dbReference type="SUPFAM" id="SSF103506">
    <property type="entry name" value="Mitochondrial carrier"/>
    <property type="match status" value="1"/>
</dbReference>
<keyword evidence="5" id="KW-0677">Repeat</keyword>
<dbReference type="Pfam" id="PF00153">
    <property type="entry name" value="Mito_carr"/>
    <property type="match status" value="2"/>
</dbReference>
<proteinExistence type="inferred from homology"/>
<evidence type="ECO:0000256" key="9">
    <source>
        <dbReference type="PROSITE-ProRule" id="PRU00282"/>
    </source>
</evidence>
<evidence type="ECO:0000256" key="8">
    <source>
        <dbReference type="ARBA" id="ARBA00023136"/>
    </source>
</evidence>
<evidence type="ECO:0000256" key="3">
    <source>
        <dbReference type="ARBA" id="ARBA00022448"/>
    </source>
</evidence>
<evidence type="ECO:0000256" key="7">
    <source>
        <dbReference type="ARBA" id="ARBA00023128"/>
    </source>
</evidence>
<feature type="repeat" description="Solcar" evidence="9">
    <location>
        <begin position="163"/>
        <end position="248"/>
    </location>
</feature>
<name>A0A1U7LJV8_NEOID</name>
<organism evidence="12 13">
    <name type="scientific">Neolecta irregularis (strain DAH-3)</name>
    <dbReference type="NCBI Taxonomy" id="1198029"/>
    <lineage>
        <taxon>Eukaryota</taxon>
        <taxon>Fungi</taxon>
        <taxon>Dikarya</taxon>
        <taxon>Ascomycota</taxon>
        <taxon>Taphrinomycotina</taxon>
        <taxon>Neolectales</taxon>
        <taxon>Neolectaceae</taxon>
        <taxon>Neolecta</taxon>
    </lineage>
</organism>
<comment type="caution">
    <text evidence="12">The sequence shown here is derived from an EMBL/GenBank/DDBJ whole genome shotgun (WGS) entry which is preliminary data.</text>
</comment>
<dbReference type="Proteomes" id="UP000186594">
    <property type="component" value="Unassembled WGS sequence"/>
</dbReference>
<dbReference type="PANTHER" id="PTHR45624:SF9">
    <property type="entry name" value="CARRIER PROTEIN, PUTATIVE (AFU_ORTHOLOGUE AFUA_4G06390)-RELATED"/>
    <property type="match status" value="1"/>
</dbReference>
<evidence type="ECO:0000256" key="4">
    <source>
        <dbReference type="ARBA" id="ARBA00022692"/>
    </source>
</evidence>
<evidence type="ECO:0000256" key="6">
    <source>
        <dbReference type="ARBA" id="ARBA00022989"/>
    </source>
</evidence>
<dbReference type="AlphaFoldDB" id="A0A1U7LJV8"/>
<dbReference type="InterPro" id="IPR023395">
    <property type="entry name" value="MCP_dom_sf"/>
</dbReference>
<dbReference type="STRING" id="1198029.A0A1U7LJV8"/>